<dbReference type="EMBL" id="JAHDVG010000467">
    <property type="protein sequence ID" value="KAH1182410.1"/>
    <property type="molecule type" value="Genomic_DNA"/>
</dbReference>
<evidence type="ECO:0000313" key="3">
    <source>
        <dbReference type="Proteomes" id="UP000827986"/>
    </source>
</evidence>
<evidence type="ECO:0000256" key="1">
    <source>
        <dbReference type="SAM" id="MobiDB-lite"/>
    </source>
</evidence>
<keyword evidence="3" id="KW-1185">Reference proteome</keyword>
<dbReference type="AlphaFoldDB" id="A0A9D3XNL9"/>
<reference evidence="2" key="1">
    <citation type="submission" date="2021-09" db="EMBL/GenBank/DDBJ databases">
        <title>The genome of Mauremys mutica provides insights into the evolution of semi-aquatic lifestyle.</title>
        <authorList>
            <person name="Gong S."/>
            <person name="Gao Y."/>
        </authorList>
    </citation>
    <scope>NUCLEOTIDE SEQUENCE</scope>
    <source>
        <strain evidence="2">MM-2020</strain>
        <tissue evidence="2">Muscle</tissue>
    </source>
</reference>
<organism evidence="2 3">
    <name type="scientific">Mauremys mutica</name>
    <name type="common">yellowpond turtle</name>
    <dbReference type="NCBI Taxonomy" id="74926"/>
    <lineage>
        <taxon>Eukaryota</taxon>
        <taxon>Metazoa</taxon>
        <taxon>Chordata</taxon>
        <taxon>Craniata</taxon>
        <taxon>Vertebrata</taxon>
        <taxon>Euteleostomi</taxon>
        <taxon>Archelosauria</taxon>
        <taxon>Testudinata</taxon>
        <taxon>Testudines</taxon>
        <taxon>Cryptodira</taxon>
        <taxon>Durocryptodira</taxon>
        <taxon>Testudinoidea</taxon>
        <taxon>Geoemydidae</taxon>
        <taxon>Geoemydinae</taxon>
        <taxon>Mauremys</taxon>
    </lineage>
</organism>
<name>A0A9D3XNL9_9SAUR</name>
<proteinExistence type="predicted"/>
<dbReference type="Proteomes" id="UP000827986">
    <property type="component" value="Unassembled WGS sequence"/>
</dbReference>
<gene>
    <name evidence="2" type="ORF">KIL84_010164</name>
</gene>
<protein>
    <submittedName>
        <fullName evidence="2">Uncharacterized protein</fullName>
    </submittedName>
</protein>
<evidence type="ECO:0000313" key="2">
    <source>
        <dbReference type="EMBL" id="KAH1182410.1"/>
    </source>
</evidence>
<feature type="region of interest" description="Disordered" evidence="1">
    <location>
        <begin position="1"/>
        <end position="37"/>
    </location>
</feature>
<comment type="caution">
    <text evidence="2">The sequence shown here is derived from an EMBL/GenBank/DDBJ whole genome shotgun (WGS) entry which is preliminary data.</text>
</comment>
<feature type="compositionally biased region" description="Polar residues" evidence="1">
    <location>
        <begin position="24"/>
        <end position="36"/>
    </location>
</feature>
<sequence length="65" mass="7050">MALPKPRDWSDRGGELRFPRPELSPSSYSRGLSAQGSDVCLDSRGEQSLDLVSTLVSLCSGPWTP</sequence>
<accession>A0A9D3XNL9</accession>
<feature type="compositionally biased region" description="Basic and acidic residues" evidence="1">
    <location>
        <begin position="1"/>
        <end position="20"/>
    </location>
</feature>